<evidence type="ECO:0000313" key="7">
    <source>
        <dbReference type="EnsemblMetazoa" id="PPA43426.1"/>
    </source>
</evidence>
<name>A0A2A6BUD2_PRIPA</name>
<dbReference type="SUPFAM" id="SSF90123">
    <property type="entry name" value="ABC transporter transmembrane region"/>
    <property type="match status" value="2"/>
</dbReference>
<dbReference type="InterPro" id="IPR003593">
    <property type="entry name" value="AAA+_ATPase"/>
</dbReference>
<comment type="subcellular location">
    <subcellularLocation>
        <location evidence="1">Membrane</location>
        <topology evidence="1">Multi-pass membrane protein</topology>
    </subcellularLocation>
</comment>
<dbReference type="PROSITE" id="PS00211">
    <property type="entry name" value="ABC_TRANSPORTER_1"/>
    <property type="match status" value="2"/>
</dbReference>
<evidence type="ECO:0000256" key="6">
    <source>
        <dbReference type="ARBA" id="ARBA00023136"/>
    </source>
</evidence>
<dbReference type="PROSITE" id="PS50893">
    <property type="entry name" value="ABC_TRANSPORTER_2"/>
    <property type="match status" value="2"/>
</dbReference>
<reference evidence="8" key="1">
    <citation type="journal article" date="2008" name="Nat. Genet.">
        <title>The Pristionchus pacificus genome provides a unique perspective on nematode lifestyle and parasitism.</title>
        <authorList>
            <person name="Dieterich C."/>
            <person name="Clifton S.W."/>
            <person name="Schuster L.N."/>
            <person name="Chinwalla A."/>
            <person name="Delehaunty K."/>
            <person name="Dinkelacker I."/>
            <person name="Fulton L."/>
            <person name="Fulton R."/>
            <person name="Godfrey J."/>
            <person name="Minx P."/>
            <person name="Mitreva M."/>
            <person name="Roeseler W."/>
            <person name="Tian H."/>
            <person name="Witte H."/>
            <person name="Yang S.P."/>
            <person name="Wilson R.K."/>
            <person name="Sommer R.J."/>
        </authorList>
    </citation>
    <scope>NUCLEOTIDE SEQUENCE [LARGE SCALE GENOMIC DNA]</scope>
    <source>
        <strain evidence="8">PS312</strain>
    </source>
</reference>
<evidence type="ECO:0000256" key="2">
    <source>
        <dbReference type="ARBA" id="ARBA00022692"/>
    </source>
</evidence>
<dbReference type="Gene3D" id="1.20.1560.10">
    <property type="entry name" value="ABC transporter type 1, transmembrane domain"/>
    <property type="match status" value="3"/>
</dbReference>
<reference evidence="7" key="2">
    <citation type="submission" date="2022-06" db="UniProtKB">
        <authorList>
            <consortium name="EnsemblMetazoa"/>
        </authorList>
    </citation>
    <scope>IDENTIFICATION</scope>
    <source>
        <strain evidence="7">PS312</strain>
    </source>
</reference>
<dbReference type="OrthoDB" id="6500128at2759"/>
<dbReference type="SUPFAM" id="SSF52540">
    <property type="entry name" value="P-loop containing nucleoside triphosphate hydrolases"/>
    <property type="match status" value="2"/>
</dbReference>
<evidence type="ECO:0000256" key="4">
    <source>
        <dbReference type="ARBA" id="ARBA00022840"/>
    </source>
</evidence>
<evidence type="ECO:0000256" key="1">
    <source>
        <dbReference type="ARBA" id="ARBA00004141"/>
    </source>
</evidence>
<dbReference type="InterPro" id="IPR027417">
    <property type="entry name" value="P-loop_NTPase"/>
</dbReference>
<evidence type="ECO:0000256" key="5">
    <source>
        <dbReference type="ARBA" id="ARBA00022989"/>
    </source>
</evidence>
<keyword evidence="2" id="KW-0812">Transmembrane</keyword>
<dbReference type="SMART" id="SM00382">
    <property type="entry name" value="AAA"/>
    <property type="match status" value="2"/>
</dbReference>
<dbReference type="GO" id="GO:0042626">
    <property type="term" value="F:ATPase-coupled transmembrane transporter activity"/>
    <property type="evidence" value="ECO:0000318"/>
    <property type="project" value="GO_Central"/>
</dbReference>
<keyword evidence="5" id="KW-1133">Transmembrane helix</keyword>
<dbReference type="PANTHER" id="PTHR24221:SF617">
    <property type="entry name" value="P-GLYCOPROTEIN RELATED"/>
    <property type="match status" value="1"/>
</dbReference>
<dbReference type="Gene3D" id="3.40.50.300">
    <property type="entry name" value="P-loop containing nucleotide triphosphate hydrolases"/>
    <property type="match status" value="2"/>
</dbReference>
<dbReference type="PANTHER" id="PTHR24221">
    <property type="entry name" value="ATP-BINDING CASSETTE SUB-FAMILY B"/>
    <property type="match status" value="1"/>
</dbReference>
<dbReference type="EnsemblMetazoa" id="PPA43426.1">
    <property type="protein sequence ID" value="PPA43426.1"/>
    <property type="gene ID" value="WBGene00281795"/>
</dbReference>
<dbReference type="Pfam" id="PF00005">
    <property type="entry name" value="ABC_tran"/>
    <property type="match status" value="2"/>
</dbReference>
<proteinExistence type="predicted"/>
<keyword evidence="3" id="KW-0547">Nucleotide-binding</keyword>
<dbReference type="FunFam" id="3.40.50.300:FF:005565">
    <property type="entry name" value="Uncharacterized protein"/>
    <property type="match status" value="1"/>
</dbReference>
<keyword evidence="6" id="KW-0472">Membrane</keyword>
<dbReference type="GO" id="GO:0055085">
    <property type="term" value="P:transmembrane transport"/>
    <property type="evidence" value="ECO:0000318"/>
    <property type="project" value="GO_Central"/>
</dbReference>
<dbReference type="GO" id="GO:0140359">
    <property type="term" value="F:ABC-type transporter activity"/>
    <property type="evidence" value="ECO:0007669"/>
    <property type="project" value="InterPro"/>
</dbReference>
<evidence type="ECO:0000313" key="8">
    <source>
        <dbReference type="Proteomes" id="UP000005239"/>
    </source>
</evidence>
<keyword evidence="4" id="KW-0067">ATP-binding</keyword>
<accession>A0A8R1V3Q4</accession>
<organism evidence="7 8">
    <name type="scientific">Pristionchus pacificus</name>
    <name type="common">Parasitic nematode worm</name>
    <dbReference type="NCBI Taxonomy" id="54126"/>
    <lineage>
        <taxon>Eukaryota</taxon>
        <taxon>Metazoa</taxon>
        <taxon>Ecdysozoa</taxon>
        <taxon>Nematoda</taxon>
        <taxon>Chromadorea</taxon>
        <taxon>Rhabditida</taxon>
        <taxon>Rhabditina</taxon>
        <taxon>Diplogasteromorpha</taxon>
        <taxon>Diplogasteroidea</taxon>
        <taxon>Neodiplogasteridae</taxon>
        <taxon>Pristionchus</taxon>
    </lineage>
</organism>
<protein>
    <submittedName>
        <fullName evidence="7">ABC transporter ATP-binding protein</fullName>
    </submittedName>
</protein>
<dbReference type="PROSITE" id="PS50929">
    <property type="entry name" value="ABC_TM1F"/>
    <property type="match status" value="2"/>
</dbReference>
<evidence type="ECO:0000256" key="3">
    <source>
        <dbReference type="ARBA" id="ARBA00022741"/>
    </source>
</evidence>
<dbReference type="Pfam" id="PF00664">
    <property type="entry name" value="ABC_membrane"/>
    <property type="match status" value="3"/>
</dbReference>
<accession>A0A2A6BUD2</accession>
<dbReference type="GO" id="GO:0016020">
    <property type="term" value="C:membrane"/>
    <property type="evidence" value="ECO:0000318"/>
    <property type="project" value="GO_Central"/>
</dbReference>
<dbReference type="Proteomes" id="UP000005239">
    <property type="component" value="Unassembled WGS sequence"/>
</dbReference>
<dbReference type="InterPro" id="IPR036640">
    <property type="entry name" value="ABC1_TM_sf"/>
</dbReference>
<dbReference type="AlphaFoldDB" id="A0A2A6BUD2"/>
<dbReference type="CDD" id="cd18577">
    <property type="entry name" value="ABC_6TM_Pgp_ABCB1_D1_like"/>
    <property type="match status" value="1"/>
</dbReference>
<dbReference type="InterPro" id="IPR011527">
    <property type="entry name" value="ABC1_TM_dom"/>
</dbReference>
<dbReference type="FunFam" id="3.40.50.300:FF:002283">
    <property type="entry name" value="p-GlycoProtein related"/>
    <property type="match status" value="1"/>
</dbReference>
<dbReference type="GO" id="GO:0016887">
    <property type="term" value="F:ATP hydrolysis activity"/>
    <property type="evidence" value="ECO:0007669"/>
    <property type="project" value="InterPro"/>
</dbReference>
<dbReference type="InterPro" id="IPR003439">
    <property type="entry name" value="ABC_transporter-like_ATP-bd"/>
</dbReference>
<sequence>MGESKDRGGEFDSASFSSADEIPKKPFLKRLIESALGGKQDDDIGSVKPVSFRQLFRYAERCEAILIAFGVICAIINGMILPTLVIFAGWISTVFISTKDPIGNVDFLQDSLTYAFMLLGSGIATFIIAFLEHIALTTATERITSRIKITFISSVLGQDSHFLDSITAGALSNQLNNNIERIRDGLSDKLAAPSMASMLKASEEANGVAEEAILNVKTVAACNGEMSMIEKYSTILKSSVKPAVRVGTISGFLDGIFFFFLYLFFVGGIWWGTVAFHDGRIAEAGTVLNVANLIQFSSYLLGLLGPHMLAVLKARSAAAIVYQTIDKVPEIDSSDAENGIELTKAEKCTIEFKAIEFSYKSRSTPVLRGLSWKVKAGETIALIGLITRMLQASGGSIRLNGQPIEKYNVRKLRKMIGVVSQEPALFHGSIAENIRLGRNLSDDEIRTAAKTANAHEFIMGLEKGYDTLLGPSGVALSGGQKQRIAIARAIVTDPPILLLDEATSALDSKSERIVQAALQRASAGRTTVVIAHRLSTIRDVSRVYVIGEGRVVEEGGYEELRTKPDGIFTAMLNSQDVGSRENDRETKDDDDSKTAWLEQEKERINDRFIRQRSNMSSNRSRRSVKIRPVEANEIDDCEFPRVDGGLWTLLTRYEGLVVRQILASCFRGTELIVSVFSWNLIYRSLQEDDYYSTMMVSNGVQFAIGAAMWVAIVITRSTSAWVSESILVDLRVNCFTSIIHRPIKYFDRSFTSPAACSVMLSQQVPLVSAPVDYRASIVYENGFATIVMIIICFFYSSVNGIICLFVGGTFISLFFTFERLSQSASVALEFIDTSAELAVEVFENIKTIQILAVEDYFIGKIRIILESRKKPFFKMCIVFVGWAVMYMSGSLNDLINSREATKKVFSLMDPQWESGREGEEPELSGSVAFKKVSFAYPCRPTHTVADNLDFRLKEGESLALVGPSGGGKSTVVALLERFYEPTKGHIFPAQCQKLDSNLISRMSYRHLRSNMALVGQEPVLFRGTIRENIAMGCEEASIDDVIEACRLANAASFIQQFPLGYDTVVGDKGSSLSGGQKQRIAIARALIRNPKIILLDEATSALDTQSELIVRTALEATAVGRTSITIAHRLDTIKHCGRICFIESGRIVESGTHEELLTVDGKYASLPPQQ</sequence>
<dbReference type="FunFam" id="1.20.1560.10:FF:000299">
    <property type="entry name" value="Uncharacterized protein"/>
    <property type="match status" value="1"/>
</dbReference>
<gene>
    <name evidence="7" type="primary">WBGene00281795</name>
</gene>
<dbReference type="InterPro" id="IPR039421">
    <property type="entry name" value="Type_1_exporter"/>
</dbReference>
<dbReference type="InterPro" id="IPR017871">
    <property type="entry name" value="ABC_transporter-like_CS"/>
</dbReference>
<keyword evidence="8" id="KW-1185">Reference proteome</keyword>
<dbReference type="GO" id="GO:0005524">
    <property type="term" value="F:ATP binding"/>
    <property type="evidence" value="ECO:0007669"/>
    <property type="project" value="UniProtKB-KW"/>
</dbReference>